<feature type="domain" description="HTH arsR-type" evidence="4">
    <location>
        <begin position="1"/>
        <end position="93"/>
    </location>
</feature>
<dbReference type="PANTHER" id="PTHR33154:SF35">
    <property type="entry name" value="TRANSCRIPTIONAL REGULATOR, ARSR FAMILY"/>
    <property type="match status" value="1"/>
</dbReference>
<keyword evidence="2" id="KW-0238">DNA-binding</keyword>
<evidence type="ECO:0000259" key="4">
    <source>
        <dbReference type="PROSITE" id="PS50987"/>
    </source>
</evidence>
<keyword evidence="6" id="KW-1185">Reference proteome</keyword>
<dbReference type="Pfam" id="PF09860">
    <property type="entry name" value="DUF2087"/>
    <property type="match status" value="1"/>
</dbReference>
<evidence type="ECO:0000256" key="2">
    <source>
        <dbReference type="ARBA" id="ARBA00023125"/>
    </source>
</evidence>
<dbReference type="RefSeq" id="WP_219082551.1">
    <property type="nucleotide sequence ID" value="NZ_CP079216.1"/>
</dbReference>
<dbReference type="Proteomes" id="UP000824504">
    <property type="component" value="Chromosome"/>
</dbReference>
<reference evidence="5 6" key="1">
    <citation type="submission" date="2021-07" db="EMBL/GenBank/DDBJ databases">
        <title>complete genome sequencing of Tessaracoccus sp.J1M15.</title>
        <authorList>
            <person name="Bae J.-W."/>
            <person name="Kim D.-y."/>
        </authorList>
    </citation>
    <scope>NUCLEOTIDE SEQUENCE [LARGE SCALE GENOMIC DNA]</scope>
    <source>
        <strain evidence="5 6">J1M15</strain>
    </source>
</reference>
<dbReference type="EMBL" id="CP079216">
    <property type="protein sequence ID" value="QXT63049.1"/>
    <property type="molecule type" value="Genomic_DNA"/>
</dbReference>
<dbReference type="NCBIfam" id="NF033788">
    <property type="entry name" value="HTH_metalloreg"/>
    <property type="match status" value="1"/>
</dbReference>
<keyword evidence="3" id="KW-0804">Transcription</keyword>
<dbReference type="PANTHER" id="PTHR33154">
    <property type="entry name" value="TRANSCRIPTIONAL REGULATOR, ARSR FAMILY"/>
    <property type="match status" value="1"/>
</dbReference>
<name>A0ABX8SJI6_9ACTN</name>
<gene>
    <name evidence="5" type="ORF">KDB89_00730</name>
</gene>
<dbReference type="CDD" id="cd00090">
    <property type="entry name" value="HTH_ARSR"/>
    <property type="match status" value="1"/>
</dbReference>
<evidence type="ECO:0000313" key="6">
    <source>
        <dbReference type="Proteomes" id="UP000824504"/>
    </source>
</evidence>
<organism evidence="5 6">
    <name type="scientific">Tessaracoccus palaemonis</name>
    <dbReference type="NCBI Taxonomy" id="2829499"/>
    <lineage>
        <taxon>Bacteria</taxon>
        <taxon>Bacillati</taxon>
        <taxon>Actinomycetota</taxon>
        <taxon>Actinomycetes</taxon>
        <taxon>Propionibacteriales</taxon>
        <taxon>Propionibacteriaceae</taxon>
        <taxon>Tessaracoccus</taxon>
    </lineage>
</organism>
<accession>A0ABX8SJI6</accession>
<dbReference type="Pfam" id="PF01022">
    <property type="entry name" value="HTH_5"/>
    <property type="match status" value="1"/>
</dbReference>
<evidence type="ECO:0000256" key="1">
    <source>
        <dbReference type="ARBA" id="ARBA00023015"/>
    </source>
</evidence>
<dbReference type="InterPro" id="IPR011991">
    <property type="entry name" value="ArsR-like_HTH"/>
</dbReference>
<keyword evidence="1" id="KW-0805">Transcription regulation</keyword>
<evidence type="ECO:0000256" key="3">
    <source>
        <dbReference type="ARBA" id="ARBA00023163"/>
    </source>
</evidence>
<dbReference type="InterPro" id="IPR001845">
    <property type="entry name" value="HTH_ArsR_DNA-bd_dom"/>
</dbReference>
<dbReference type="PROSITE" id="PS50987">
    <property type="entry name" value="HTH_ARSR_2"/>
    <property type="match status" value="1"/>
</dbReference>
<dbReference type="InterPro" id="IPR018656">
    <property type="entry name" value="DUF2087"/>
</dbReference>
<dbReference type="InterPro" id="IPR051081">
    <property type="entry name" value="HTH_MetalResp_TranReg"/>
</dbReference>
<evidence type="ECO:0000313" key="5">
    <source>
        <dbReference type="EMBL" id="QXT63049.1"/>
    </source>
</evidence>
<sequence length="207" mass="23204">MPDIDEQVTLLKTIADATRLRILGLLAERPRTGTELVEELGLTAPTISHHLHRLRDVGIVSAEADAQRRVWSINTDLLGEVGAPSANCAPIDDEQARLAARFIKDGRLQTIPSKRKALTAVLMELLRNFEPGRSYQERQVNEILGRYHCDVATLRRGMIDYGYLHRTGFVYQVTDEVPDRTPTEAQEVPKGEADWLRSLIDSALPKV</sequence>
<dbReference type="SMART" id="SM00418">
    <property type="entry name" value="HTH_ARSR"/>
    <property type="match status" value="1"/>
</dbReference>
<proteinExistence type="predicted"/>
<protein>
    <submittedName>
        <fullName evidence="5">Metalloregulator ArsR/SmtB family transcription factor</fullName>
    </submittedName>
</protein>